<dbReference type="Proteomes" id="UP000070054">
    <property type="component" value="Unassembled WGS sequence"/>
</dbReference>
<accession>A0A135S941</accession>
<proteinExistence type="predicted"/>
<reference evidence="1 2" key="1">
    <citation type="submission" date="2014-02" db="EMBL/GenBank/DDBJ databases">
        <title>The genome sequence of Colletotrichum nymphaeae SA-01.</title>
        <authorList>
            <person name="Baroncelli R."/>
            <person name="Thon M.R."/>
        </authorList>
    </citation>
    <scope>NUCLEOTIDE SEQUENCE [LARGE SCALE GENOMIC DNA]</scope>
    <source>
        <strain evidence="1 2">SA-01</strain>
    </source>
</reference>
<evidence type="ECO:0000313" key="2">
    <source>
        <dbReference type="Proteomes" id="UP000070054"/>
    </source>
</evidence>
<organism evidence="1 2">
    <name type="scientific">Colletotrichum nymphaeae SA-01</name>
    <dbReference type="NCBI Taxonomy" id="1460502"/>
    <lineage>
        <taxon>Eukaryota</taxon>
        <taxon>Fungi</taxon>
        <taxon>Dikarya</taxon>
        <taxon>Ascomycota</taxon>
        <taxon>Pezizomycotina</taxon>
        <taxon>Sordariomycetes</taxon>
        <taxon>Hypocreomycetidae</taxon>
        <taxon>Glomerellales</taxon>
        <taxon>Glomerellaceae</taxon>
        <taxon>Colletotrichum</taxon>
        <taxon>Colletotrichum acutatum species complex</taxon>
    </lineage>
</organism>
<dbReference type="OrthoDB" id="4590851at2759"/>
<dbReference type="AlphaFoldDB" id="A0A135S941"/>
<evidence type="ECO:0000313" key="1">
    <source>
        <dbReference type="EMBL" id="KXH32428.1"/>
    </source>
</evidence>
<dbReference type="EMBL" id="JEMN01001582">
    <property type="protein sequence ID" value="KXH32428.1"/>
    <property type="molecule type" value="Genomic_DNA"/>
</dbReference>
<comment type="caution">
    <text evidence="1">The sequence shown here is derived from an EMBL/GenBank/DDBJ whole genome shotgun (WGS) entry which is preliminary data.</text>
</comment>
<keyword evidence="2" id="KW-1185">Reference proteome</keyword>
<sequence>MDALRASNQPVEPYSLLTLPLEVREQIYGYLIHQDDRQSKIHVEISTFDDCLRHNRVPKDLLDLAFLRVNKRIYAEGIATFYGTCVFKPVADEQTIHRFFDRLSKYARAHVRHLELTPRRSAATRFPGPQPNISQVRVTPVWGPACRAILTLLPGLIEINIRLRPVNLFELQRGCDMEWICVPLSSLRSPRKRLLLGAQDAESSDDLIKNWTVMMEKAVLETKEYTDGMERALRHKDEWANMYWRNKRTMSKLDIKY</sequence>
<evidence type="ECO:0008006" key="3">
    <source>
        <dbReference type="Google" id="ProtNLM"/>
    </source>
</evidence>
<dbReference type="PANTHER" id="PTHR38790:SF4">
    <property type="entry name" value="2EXR DOMAIN-CONTAINING PROTEIN"/>
    <property type="match status" value="1"/>
</dbReference>
<dbReference type="PANTHER" id="PTHR38790">
    <property type="entry name" value="2EXR DOMAIN-CONTAINING PROTEIN-RELATED"/>
    <property type="match status" value="1"/>
</dbReference>
<gene>
    <name evidence="1" type="ORF">CNYM01_00976</name>
</gene>
<name>A0A135S941_9PEZI</name>
<protein>
    <recommendedName>
        <fullName evidence="3">F-box domain-containing protein</fullName>
    </recommendedName>
</protein>